<proteinExistence type="predicted"/>
<dbReference type="Proteomes" id="UP001056610">
    <property type="component" value="Chromosome"/>
</dbReference>
<protein>
    <submittedName>
        <fullName evidence="1">Uncharacterized protein</fullName>
    </submittedName>
</protein>
<name>A0ABY4QJW6_9MYCO</name>
<dbReference type="RefSeq" id="WP_249763048.1">
    <property type="nucleotide sequence ID" value="NZ_CP097320.1"/>
</dbReference>
<sequence length="76" mass="8329">MTMTDHPIDSTTRRCCGGIGRHVRGCTGSEVPEPAGATQVNPWFDGARNFTGSSWEVPLDCPYDRGRACRVYLRGV</sequence>
<accession>A0ABY4QJW6</accession>
<dbReference type="EMBL" id="CP097320">
    <property type="protein sequence ID" value="UQX11315.1"/>
    <property type="molecule type" value="Genomic_DNA"/>
</dbReference>
<organism evidence="1 2">
    <name type="scientific">Candidatus Mycobacterium methanotrophicum</name>
    <dbReference type="NCBI Taxonomy" id="2943498"/>
    <lineage>
        <taxon>Bacteria</taxon>
        <taxon>Bacillati</taxon>
        <taxon>Actinomycetota</taxon>
        <taxon>Actinomycetes</taxon>
        <taxon>Mycobacteriales</taxon>
        <taxon>Mycobacteriaceae</taxon>
        <taxon>Mycobacterium</taxon>
    </lineage>
</organism>
<evidence type="ECO:0000313" key="2">
    <source>
        <dbReference type="Proteomes" id="UP001056610"/>
    </source>
</evidence>
<keyword evidence="2" id="KW-1185">Reference proteome</keyword>
<evidence type="ECO:0000313" key="1">
    <source>
        <dbReference type="EMBL" id="UQX11315.1"/>
    </source>
</evidence>
<reference evidence="1" key="1">
    <citation type="submission" date="2022-05" db="EMBL/GenBank/DDBJ databases">
        <title>A methanotrophic Mycobacterium dominates a cave microbial ecosystem.</title>
        <authorList>
            <person name="Van Spanning R.J.M."/>
            <person name="Guan Q."/>
            <person name="Melkonian C."/>
            <person name="Gallant J."/>
            <person name="Polerecky L."/>
            <person name="Flot J.-F."/>
            <person name="Brandt B.W."/>
            <person name="Braster M."/>
            <person name="Iturbe Espinoza P."/>
            <person name="Aerts J."/>
            <person name="Meima-Franke M."/>
            <person name="Piersma S.R."/>
            <person name="Bunduc C."/>
            <person name="Ummels R."/>
            <person name="Pain A."/>
            <person name="Fleming E.J."/>
            <person name="van der Wel N."/>
            <person name="Gherman V.D."/>
            <person name="Sarbu S.M."/>
            <person name="Bodelier P.L.E."/>
            <person name="Bitter W."/>
        </authorList>
    </citation>
    <scope>NUCLEOTIDE SEQUENCE</scope>
    <source>
        <strain evidence="1">Sulfur Cave</strain>
    </source>
</reference>
<gene>
    <name evidence="1" type="ORF">M5I08_01890</name>
</gene>